<sequence>MVAGGLWENGEMATGDEFDALLAEAGRTPMRGWEYDYGGRIRLEPPPWDFPGRMLERCRAAASLLDMGTGGGEWLSRLPYRPPLTVATEGWAPNLEIARGRLEPLGIRVVEVEGAPDNHRQGREGDGGGALPFADGTFDLVGNRHESYLPSEVRRVLAPGGCFLTQQVAGDFNREFYALLGEPAPTPEAPHWNLGFARAQLEAAELPPVAGGEGWEVLHFADVGALAWYLLNLPWVFPGFSFRRHRERLRGLHESGKPLAVRQFLFWLEARSPQAARG</sequence>
<evidence type="ECO:0000313" key="4">
    <source>
        <dbReference type="Proteomes" id="UP000194857"/>
    </source>
</evidence>
<comment type="caution">
    <text evidence="2">The sequence shown here is derived from an EMBL/GenBank/DDBJ whole genome shotgun (WGS) entry which is preliminary data.</text>
</comment>
<dbReference type="SUPFAM" id="SSF53335">
    <property type="entry name" value="S-adenosyl-L-methionine-dependent methyltransferases"/>
    <property type="match status" value="1"/>
</dbReference>
<evidence type="ECO:0000313" key="1">
    <source>
        <dbReference type="EMBL" id="CRO43718.1"/>
    </source>
</evidence>
<reference evidence="2 4" key="3">
    <citation type="submission" date="2017-05" db="EMBL/GenBank/DDBJ databases">
        <authorList>
            <person name="Song R."/>
            <person name="Chenine A.L."/>
            <person name="Ruprecht R.M."/>
        </authorList>
    </citation>
    <scope>NUCLEOTIDE SEQUENCE [LARGE SCALE GENOMIC DNA]</scope>
    <source>
        <strain evidence="2 4">S567_C10_BS</strain>
    </source>
</reference>
<evidence type="ECO:0000313" key="3">
    <source>
        <dbReference type="Proteomes" id="UP000045039"/>
    </source>
</evidence>
<dbReference type="PANTHER" id="PTHR43460:SF1">
    <property type="entry name" value="METHYLTRANSFERASE TYPE 11 DOMAIN-CONTAINING PROTEIN"/>
    <property type="match status" value="1"/>
</dbReference>
<proteinExistence type="predicted"/>
<dbReference type="SMR" id="A0A0F6UAC0"/>
<dbReference type="AlphaFoldDB" id="A0A0F6UAC0"/>
<dbReference type="Proteomes" id="UP000045039">
    <property type="component" value="Unassembled WGS sequence"/>
</dbReference>
<protein>
    <submittedName>
        <fullName evidence="2">Uncharacterized protein</fullName>
    </submittedName>
</protein>
<reference evidence="3" key="1">
    <citation type="submission" date="2015-06" db="EMBL/GenBank/DDBJ databases">
        <authorList>
            <person name="Radhakrishnan Rajesh"/>
            <person name="Underwood Anthony"/>
            <person name="Al-Shahib Ali"/>
        </authorList>
    </citation>
    <scope>NUCLEOTIDE SEQUENCE [LARGE SCALE GENOMIC DNA]</scope>
    <source>
        <strain evidence="3">P19_London_7_VIM_2_05_10</strain>
    </source>
</reference>
<organism evidence="2 4">
    <name type="scientific">Pseudomonas aeruginosa</name>
    <dbReference type="NCBI Taxonomy" id="287"/>
    <lineage>
        <taxon>Bacteria</taxon>
        <taxon>Pseudomonadati</taxon>
        <taxon>Pseudomonadota</taxon>
        <taxon>Gammaproteobacteria</taxon>
        <taxon>Pseudomonadales</taxon>
        <taxon>Pseudomonadaceae</taxon>
        <taxon>Pseudomonas</taxon>
    </lineage>
</organism>
<name>A0A0F6UAC0_PSEAI</name>
<reference evidence="1" key="2">
    <citation type="submission" date="2015-06" db="EMBL/GenBank/DDBJ databases">
        <authorList>
            <person name="Radhakrishnan R."/>
            <person name="Underwood A."/>
            <person name="Al-Shahib A."/>
        </authorList>
    </citation>
    <scope>NUCLEOTIDE SEQUENCE</scope>
    <source>
        <strain evidence="1">P19_London_7_VIM_2_05_10</strain>
    </source>
</reference>
<gene>
    <name evidence="2" type="ORF">CAZ10_30605</name>
    <name evidence="1" type="ORF">PAERUG_P19_London_7_VIM_2_05_10_01628</name>
</gene>
<dbReference type="InterPro" id="IPR052939">
    <property type="entry name" value="23S_rRNA_MeTrnsfrase_RlmA"/>
</dbReference>
<evidence type="ECO:0000313" key="2">
    <source>
        <dbReference type="EMBL" id="OTI56222.1"/>
    </source>
</evidence>
<dbReference type="PANTHER" id="PTHR43460">
    <property type="entry name" value="METHYLTRANSFERASE"/>
    <property type="match status" value="1"/>
</dbReference>
<dbReference type="InterPro" id="IPR029063">
    <property type="entry name" value="SAM-dependent_MTases_sf"/>
</dbReference>
<dbReference type="EMBL" id="NFFZ01000023">
    <property type="protein sequence ID" value="OTI56222.1"/>
    <property type="molecule type" value="Genomic_DNA"/>
</dbReference>
<dbReference type="RefSeq" id="WP_003113041.1">
    <property type="nucleotide sequence ID" value="NZ_BSAL01000019.1"/>
</dbReference>
<dbReference type="Proteomes" id="UP000194857">
    <property type="component" value="Unassembled WGS sequence"/>
</dbReference>
<dbReference type="Gene3D" id="3.40.50.150">
    <property type="entry name" value="Vaccinia Virus protein VP39"/>
    <property type="match status" value="1"/>
</dbReference>
<accession>A0A0F6UAC0</accession>
<dbReference type="EMBL" id="CVVU01000088">
    <property type="protein sequence ID" value="CRO43718.1"/>
    <property type="molecule type" value="Genomic_DNA"/>
</dbReference>